<dbReference type="Proteomes" id="UP000494206">
    <property type="component" value="Unassembled WGS sequence"/>
</dbReference>
<feature type="region of interest" description="Disordered" evidence="1">
    <location>
        <begin position="136"/>
        <end position="162"/>
    </location>
</feature>
<gene>
    <name evidence="2" type="ORF">CBOVIS_LOCUS2167</name>
</gene>
<feature type="compositionally biased region" description="Polar residues" evidence="1">
    <location>
        <begin position="144"/>
        <end position="155"/>
    </location>
</feature>
<evidence type="ECO:0000313" key="3">
    <source>
        <dbReference type="Proteomes" id="UP000494206"/>
    </source>
</evidence>
<reference evidence="2 3" key="1">
    <citation type="submission" date="2020-04" db="EMBL/GenBank/DDBJ databases">
        <authorList>
            <person name="Laetsch R D."/>
            <person name="Stevens L."/>
            <person name="Kumar S."/>
            <person name="Blaxter L. M."/>
        </authorList>
    </citation>
    <scope>NUCLEOTIDE SEQUENCE [LARGE SCALE GENOMIC DNA]</scope>
</reference>
<proteinExistence type="predicted"/>
<evidence type="ECO:0000256" key="1">
    <source>
        <dbReference type="SAM" id="MobiDB-lite"/>
    </source>
</evidence>
<dbReference type="AlphaFoldDB" id="A0A8S1EG21"/>
<organism evidence="2 3">
    <name type="scientific">Caenorhabditis bovis</name>
    <dbReference type="NCBI Taxonomy" id="2654633"/>
    <lineage>
        <taxon>Eukaryota</taxon>
        <taxon>Metazoa</taxon>
        <taxon>Ecdysozoa</taxon>
        <taxon>Nematoda</taxon>
        <taxon>Chromadorea</taxon>
        <taxon>Rhabditida</taxon>
        <taxon>Rhabditina</taxon>
        <taxon>Rhabditomorpha</taxon>
        <taxon>Rhabditoidea</taxon>
        <taxon>Rhabditidae</taxon>
        <taxon>Peloderinae</taxon>
        <taxon>Caenorhabditis</taxon>
    </lineage>
</organism>
<name>A0A8S1EG21_9PELO</name>
<sequence>MEAVRPAKVEEVVETAEASKISEKPKMNSLDATQAEDECPPQTGATPGTRSTDTSRKIPSTPGTPGLTEDIGNVKLISKKRQTSQNKQEIYQKAKEIARQKMVDECVAAPRKKPSDDDVLDDTLHDITSLRHEDEMSFKKNKTLAPTRTESSGNATVKPPADVVHLTLKTETTARNAKA</sequence>
<feature type="region of interest" description="Disordered" evidence="1">
    <location>
        <begin position="1"/>
        <end position="72"/>
    </location>
</feature>
<feature type="compositionally biased region" description="Polar residues" evidence="1">
    <location>
        <begin position="43"/>
        <end position="63"/>
    </location>
</feature>
<keyword evidence="3" id="KW-1185">Reference proteome</keyword>
<accession>A0A8S1EG21</accession>
<evidence type="ECO:0000313" key="2">
    <source>
        <dbReference type="EMBL" id="CAB3398946.1"/>
    </source>
</evidence>
<comment type="caution">
    <text evidence="2">The sequence shown here is derived from an EMBL/GenBank/DDBJ whole genome shotgun (WGS) entry which is preliminary data.</text>
</comment>
<feature type="compositionally biased region" description="Basic and acidic residues" evidence="1">
    <location>
        <begin position="1"/>
        <end position="11"/>
    </location>
</feature>
<protein>
    <submittedName>
        <fullName evidence="2">Uncharacterized protein</fullName>
    </submittedName>
</protein>
<dbReference type="EMBL" id="CADEPM010000001">
    <property type="protein sequence ID" value="CAB3398946.1"/>
    <property type="molecule type" value="Genomic_DNA"/>
</dbReference>